<sequence>MELLKLSKFKVQLQAITSELRDLRVRIFLANHILCLPSVTLVCGLLQERERSATKQCHILIQKQKQSEEEYGRKLQDLQAELASSNELRHKLDRQMSYLQDDNALLENRLKEMQGTIQSLLQSRESFVHAYEESTCEMKRSIEARDRKLGVLSEKLNSHLSLFDSIEKEAFSIKQVLDNVQLLVLEKEEVVAGLRSKMDKVSAFEEVFVEKVHDLKNKLKNNEDELQTKGKIISELEGQLEAANIRNNCQNQIEELQKNLVAKDAVIQSLISEKEALQCEVGNLAVILQKVKETVKNMDDEDKKALSSALKCQDDCDTVRRNEDNRIEADVLMSRESSTIKAPMMGTAENLALPTCQVQHSVGNILQENNHLNSCVSEAASSELQSAINGPSIAEKNEKVIAAVHHLDSECSTTQADTSDQKCHKEKEYDENNAI</sequence>
<dbReference type="EMBL" id="CM004387">
    <property type="protein sequence ID" value="KAG8663263.1"/>
    <property type="molecule type" value="Genomic_DNA"/>
</dbReference>
<name>A0ACB7IGU6_MANES</name>
<evidence type="ECO:0000313" key="1">
    <source>
        <dbReference type="EMBL" id="KAG8663263.1"/>
    </source>
</evidence>
<evidence type="ECO:0000313" key="2">
    <source>
        <dbReference type="Proteomes" id="UP000091857"/>
    </source>
</evidence>
<organism evidence="1 2">
    <name type="scientific">Manihot esculenta</name>
    <name type="common">Cassava</name>
    <name type="synonym">Jatropha manihot</name>
    <dbReference type="NCBI Taxonomy" id="3983"/>
    <lineage>
        <taxon>Eukaryota</taxon>
        <taxon>Viridiplantae</taxon>
        <taxon>Streptophyta</taxon>
        <taxon>Embryophyta</taxon>
        <taxon>Tracheophyta</taxon>
        <taxon>Spermatophyta</taxon>
        <taxon>Magnoliopsida</taxon>
        <taxon>eudicotyledons</taxon>
        <taxon>Gunneridae</taxon>
        <taxon>Pentapetalae</taxon>
        <taxon>rosids</taxon>
        <taxon>fabids</taxon>
        <taxon>Malpighiales</taxon>
        <taxon>Euphorbiaceae</taxon>
        <taxon>Crotonoideae</taxon>
        <taxon>Manihoteae</taxon>
        <taxon>Manihot</taxon>
    </lineage>
</organism>
<gene>
    <name evidence="1" type="ORF">MANES_01G193300v8</name>
</gene>
<keyword evidence="2" id="KW-1185">Reference proteome</keyword>
<reference evidence="2" key="1">
    <citation type="journal article" date="2016" name="Nat. Biotechnol.">
        <title>Sequencing wild and cultivated cassava and related species reveals extensive interspecific hybridization and genetic diversity.</title>
        <authorList>
            <person name="Bredeson J.V."/>
            <person name="Lyons J.B."/>
            <person name="Prochnik S.E."/>
            <person name="Wu G.A."/>
            <person name="Ha C.M."/>
            <person name="Edsinger-Gonzales E."/>
            <person name="Grimwood J."/>
            <person name="Schmutz J."/>
            <person name="Rabbi I.Y."/>
            <person name="Egesi C."/>
            <person name="Nauluvula P."/>
            <person name="Lebot V."/>
            <person name="Ndunguru J."/>
            <person name="Mkamilo G."/>
            <person name="Bart R.S."/>
            <person name="Setter T.L."/>
            <person name="Gleadow R.M."/>
            <person name="Kulakow P."/>
            <person name="Ferguson M.E."/>
            <person name="Rounsley S."/>
            <person name="Rokhsar D.S."/>
        </authorList>
    </citation>
    <scope>NUCLEOTIDE SEQUENCE [LARGE SCALE GENOMIC DNA]</scope>
    <source>
        <strain evidence="2">cv. AM560-2</strain>
    </source>
</reference>
<dbReference type="Proteomes" id="UP000091857">
    <property type="component" value="Chromosome 1"/>
</dbReference>
<accession>A0ACB7IGU6</accession>
<proteinExistence type="predicted"/>
<comment type="caution">
    <text evidence="1">The sequence shown here is derived from an EMBL/GenBank/DDBJ whole genome shotgun (WGS) entry which is preliminary data.</text>
</comment>
<protein>
    <submittedName>
        <fullName evidence="1">Uncharacterized protein</fullName>
    </submittedName>
</protein>